<dbReference type="GeneID" id="38784356"/>
<evidence type="ECO:0000256" key="1">
    <source>
        <dbReference type="SAM" id="MobiDB-lite"/>
    </source>
</evidence>
<organism evidence="2 3">
    <name type="scientific">Sparassis crispa</name>
    <dbReference type="NCBI Taxonomy" id="139825"/>
    <lineage>
        <taxon>Eukaryota</taxon>
        <taxon>Fungi</taxon>
        <taxon>Dikarya</taxon>
        <taxon>Basidiomycota</taxon>
        <taxon>Agaricomycotina</taxon>
        <taxon>Agaricomycetes</taxon>
        <taxon>Polyporales</taxon>
        <taxon>Sparassidaceae</taxon>
        <taxon>Sparassis</taxon>
    </lineage>
</organism>
<feature type="compositionally biased region" description="Polar residues" evidence="1">
    <location>
        <begin position="445"/>
        <end position="459"/>
    </location>
</feature>
<dbReference type="OrthoDB" id="3251015at2759"/>
<dbReference type="InParanoid" id="A0A401GZ61"/>
<feature type="compositionally biased region" description="Pro residues" evidence="1">
    <location>
        <begin position="368"/>
        <end position="382"/>
    </location>
</feature>
<feature type="region of interest" description="Disordered" evidence="1">
    <location>
        <begin position="1"/>
        <end position="26"/>
    </location>
</feature>
<evidence type="ECO:0000313" key="3">
    <source>
        <dbReference type="Proteomes" id="UP000287166"/>
    </source>
</evidence>
<dbReference type="Proteomes" id="UP000287166">
    <property type="component" value="Unassembled WGS sequence"/>
</dbReference>
<dbReference type="InterPro" id="IPR036691">
    <property type="entry name" value="Endo/exonu/phosph_ase_sf"/>
</dbReference>
<dbReference type="EMBL" id="BFAD01000011">
    <property type="protein sequence ID" value="GBE87439.1"/>
    <property type="molecule type" value="Genomic_DNA"/>
</dbReference>
<comment type="caution">
    <text evidence="2">The sequence shown here is derived from an EMBL/GenBank/DDBJ whole genome shotgun (WGS) entry which is preliminary data.</text>
</comment>
<keyword evidence="3" id="KW-1185">Reference proteome</keyword>
<evidence type="ECO:0000313" key="2">
    <source>
        <dbReference type="EMBL" id="GBE87439.1"/>
    </source>
</evidence>
<sequence>MEVDEPVTPKRSRSFQRRVAEGPATPFSPIPSPTVVLASGNELIVRGVWDQSKPLIDPVPVVERLISDIAQSIPDLADVHVVIKPFLSGNRANPTTSCYIRLHPSLEPLTPDDEPRFDLLGSITKETPLDKTILEKLRSHIEHQGFRVVDSFSNSSGPILILADPSHVDQILDQRKLTITSVSPNELTVLPGCQIEILHAFELVIMGISDFEGISSHVLRWINATFIDGNDRLLVGHRIPPGEPDALVFWMSDWKLTSKVLQAAKMFSEQFKQYKLMPPQLLWQANTHGTWHINFTQTFTAGAESMNSGLAALTHRVDQMQRETRAQNDAVQLQLSGVTASLTTITSHVGLIVDQLGNQQRALLIAIPPTPSTPGTPSPSPRPSRGLTSNSTIIIPPALRTSTRRSSSILEDPLTLRLPSSSVPLSRGTSTDALGRSSAKKPRTSKSSPVNEGGTSQSDQVRDYGSGSMSLPLNAARGISSDFVLKSKPLHSCMPAHRKIGCTCFLVVEALREAVGNVTGRVFACPLARSQSIVIKLVLSTHFPLLFILLVVLTLVNLSNAVPTAPPSTQPLSIFALNANGLVHAGKVHHVNTAINARQPHVFVLSETKTATKLSSTLLDHDYAIFEEPGVAQSNSHHYKWGVVVGVRKDLQVSQRHVVTHRALRGRIVAVDIVLSTNSGCGYDTAFNKPHIKYPNKNEKHRFQWFRDRVDSQVADNATSHLPVMDNESYLSRYNLLTQIILTSAEECFGRVKRFRKQHALITSPSIESLTASIRHLGGAIRIARSAGQPVTVSFTAQQAFNWYIGRYHAEPLTLPFVDFLIKSRRALYKNLFAERMAEITRRARLTNKNRITAALLGRSTKHFVTPASYIPMPLAVNDLTDPAHLITDPDAVKETTRQYFSKLYHHDPPPDIPKPWMTTRSVKEVCEHVHADPFQWPQPASIVAFRAMLRKGNARPSPGPDEWEKWCVKSLSDNTLSLVLDLHNYMVMHAHFPGDLKDMWITMFHKRGIRTDLTNWCGLFLSNFLANSPLSWLNHCLMPYSARLGIIPETQVATQPGVQMHDLMSFLAGLKCWSSRHHQPIYTLKRDQMKGFDYLSPQGFYDAITAYGLPQAIIDLDRASQTDTRCFIRTAHGTTEPIIVTGVTKQGGSLSPVKSTYTTSLGHRYLNDIASQDPNTVIVSTSSAERGDPHLPEDHTHLSIVMVEATDDSYIFTKTLKSLRNNTLHMERFQFAYGWLTQWTKTIAYLLGTTGVQPPTLSFPSITNLPGVDPLTVTEHTVPLVLNSLDFLRTNVDDPTAWFEELREYIDTFTFPTLIGRPPITLLRKIISQSVISRCRALLSLQPVKLADAEILDNCLMTKVHAVLGLPFRFNTHIATLPIALHGMEFSSISRINSAAAVKGLARDLNHHVPAYRNMARVTMADWTCDKNGCVYPLDGTGLSKDFSHYAKSIPSTWITAQKVMSTMTPKLSLRMTDRSDIGSGDIFLSHVIAICNHHIPKCAGDPDGHTLRSLRGKHIRTLSDMGTWRLSADKRLSFHCLPPPTDTAWSLTAQQNWQRISTRLASIDITWMLSGPIDLLLSRSDHQRAAKDQIVHMANVCGFLPSPTSGGRQLWGSDGSMLPASAGLGENRSVTASATGPSMLVVKLKGRNVNILHGELMGLIMGLCLADISLEIPYLHSDHMNLTRLIDDSKTAVNQEARLRNINGRSYYRWILFLIQRKHMQVLYTPGHSSEQSVPAALNHEADHYASRSQNYIHDIAYAPIPTFSMNTFTYYTDDDRWIESNIRVFINHFLAMNTAASLSLGNWQRMAAHLYDSHPPPAYPYTHATAAYSIIIQLYARSGQLPTADLLNNHEKMLSNVCCFGCDAIEDAYHIFVRCPRFESWREETSQALVARTEMKLDEQETETDDQKAILHAAKSLFKDTPVIWPLYYTFYFLGHIPNLEPLLPDPPKDRDGRMRRRKLLHHLSADWHLVAIRLAGRIFGDVQWEMAKRNELLWGKH</sequence>
<gene>
    <name evidence="2" type="ORF">SCP_1101150</name>
</gene>
<proteinExistence type="predicted"/>
<dbReference type="Gene3D" id="3.60.10.10">
    <property type="entry name" value="Endonuclease/exonuclease/phosphatase"/>
    <property type="match status" value="1"/>
</dbReference>
<reference evidence="2 3" key="1">
    <citation type="journal article" date="2018" name="Sci. Rep.">
        <title>Genome sequence of the cauliflower mushroom Sparassis crispa (Hanabiratake) and its association with beneficial usage.</title>
        <authorList>
            <person name="Kiyama R."/>
            <person name="Furutani Y."/>
            <person name="Kawaguchi K."/>
            <person name="Nakanishi T."/>
        </authorList>
    </citation>
    <scope>NUCLEOTIDE SEQUENCE [LARGE SCALE GENOMIC DNA]</scope>
</reference>
<dbReference type="RefSeq" id="XP_027618352.1">
    <property type="nucleotide sequence ID" value="XM_027762551.1"/>
</dbReference>
<name>A0A401GZ61_9APHY</name>
<feature type="compositionally biased region" description="Low complexity" evidence="1">
    <location>
        <begin position="400"/>
        <end position="426"/>
    </location>
</feature>
<protein>
    <submittedName>
        <fullName evidence="2">Uncharacterized protein</fullName>
    </submittedName>
</protein>
<feature type="region of interest" description="Disordered" evidence="1">
    <location>
        <begin position="367"/>
        <end position="467"/>
    </location>
</feature>
<accession>A0A401GZ61</accession>